<dbReference type="RefSeq" id="WP_095894645.1">
    <property type="nucleotide sequence ID" value="NZ_BOPJ01000002.1"/>
</dbReference>
<gene>
    <name evidence="7" type="ORF">ACI76L_02510</name>
    <name evidence="6" type="ORF">CGC58_00620</name>
</gene>
<dbReference type="EMBL" id="JBJGWJ010000001">
    <property type="protein sequence ID" value="MFK8292645.1"/>
    <property type="molecule type" value="Genomic_DNA"/>
</dbReference>
<dbReference type="Proteomes" id="UP000217348">
    <property type="component" value="Chromosome"/>
</dbReference>
<dbReference type="Pfam" id="PF09685">
    <property type="entry name" value="MamF_MmsF"/>
    <property type="match status" value="1"/>
</dbReference>
<name>A0A250FWM7_9FLAO</name>
<feature type="transmembrane region" description="Helical" evidence="5">
    <location>
        <begin position="97"/>
        <end position="119"/>
    </location>
</feature>
<comment type="subcellular location">
    <subcellularLocation>
        <location evidence="1">Membrane</location>
        <topology evidence="1">Multi-pass membrane protein</topology>
    </subcellularLocation>
</comment>
<evidence type="ECO:0000256" key="1">
    <source>
        <dbReference type="ARBA" id="ARBA00004141"/>
    </source>
</evidence>
<accession>A0A250FWM7</accession>
<dbReference type="AlphaFoldDB" id="A0A250FWM7"/>
<evidence type="ECO:0000313" key="9">
    <source>
        <dbReference type="Proteomes" id="UP001622370"/>
    </source>
</evidence>
<dbReference type="EMBL" id="CP022387">
    <property type="protein sequence ID" value="ATA88367.1"/>
    <property type="molecule type" value="Genomic_DNA"/>
</dbReference>
<evidence type="ECO:0000256" key="3">
    <source>
        <dbReference type="ARBA" id="ARBA00022989"/>
    </source>
</evidence>
<evidence type="ECO:0000256" key="2">
    <source>
        <dbReference type="ARBA" id="ARBA00022692"/>
    </source>
</evidence>
<reference evidence="7 9" key="1">
    <citation type="journal article" date="2016" name="Sci. Rep.">
        <title>Whole genome sequencing identifies a novel species of the genus Capnocytophaga isolated from dog and cat bite wounds in humans.</title>
        <authorList>
            <person name="Zangenah S."/>
            <person name="Abbasi N."/>
            <person name="Andersson A.F."/>
            <person name="Bergman P."/>
        </authorList>
    </citation>
    <scope>NUCLEOTIDE SEQUENCE [LARGE SCALE GENOMIC DNA]</scope>
    <source>
        <strain evidence="7 9">W5</strain>
    </source>
</reference>
<dbReference type="Proteomes" id="UP001622370">
    <property type="component" value="Unassembled WGS sequence"/>
</dbReference>
<evidence type="ECO:0000256" key="5">
    <source>
        <dbReference type="SAM" id="Phobius"/>
    </source>
</evidence>
<keyword evidence="3 5" id="KW-1133">Transmembrane helix</keyword>
<dbReference type="OrthoDB" id="1092330at2"/>
<keyword evidence="4 5" id="KW-0472">Membrane</keyword>
<proteinExistence type="predicted"/>
<feature type="transmembrane region" description="Helical" evidence="5">
    <location>
        <begin position="23"/>
        <end position="51"/>
    </location>
</feature>
<dbReference type="InterPro" id="IPR019109">
    <property type="entry name" value="MamF_MmsF"/>
</dbReference>
<reference evidence="6" key="2">
    <citation type="journal article" date="2017" name="Genome Announc.">
        <title>Twelve Complete Reference Genomes of Clinical Isolates in the Capnocytophaga Genus.</title>
        <authorList>
            <person name="Villarma A."/>
            <person name="Gulvik C.A."/>
            <person name="Rowe L.A."/>
            <person name="Sheth M."/>
            <person name="Juieng P."/>
            <person name="Nicholson A.C."/>
            <person name="Loparev V.N."/>
            <person name="McQuiston J.R."/>
        </authorList>
    </citation>
    <scope>NUCLEOTIDE SEQUENCE</scope>
    <source>
        <strain evidence="6">H2177</strain>
    </source>
</reference>
<feature type="transmembrane region" description="Helical" evidence="5">
    <location>
        <begin position="72"/>
        <end position="91"/>
    </location>
</feature>
<reference evidence="7" key="4">
    <citation type="submission" date="2024-10" db="EMBL/GenBank/DDBJ databases">
        <authorList>
            <person name="Bergman P."/>
            <person name="Andersson A.F."/>
            <person name="Zangenah S."/>
            <person name="Abbasi N."/>
        </authorList>
    </citation>
    <scope>NUCLEOTIDE SEQUENCE</scope>
    <source>
        <strain evidence="7">W5</strain>
    </source>
</reference>
<keyword evidence="2 5" id="KW-0812">Transmembrane</keyword>
<evidence type="ECO:0000313" key="7">
    <source>
        <dbReference type="EMBL" id="MFK8292645.1"/>
    </source>
</evidence>
<evidence type="ECO:0000313" key="6">
    <source>
        <dbReference type="EMBL" id="ATA88367.1"/>
    </source>
</evidence>
<sequence length="145" mass="16982">MITIKKLGYRISESDKERASNSYLMSVMAIIVGLPFPIVNLLATFVFFFAYRRSSYFVRWHCTQALISQLSVFPINVIGFWWTISIIFGKWEVTNSYIAYLITVFLFNFVEFIGTAYTATKVRKGEHLIWWFYGDITDLLVKNDE</sequence>
<organism evidence="6 8">
    <name type="scientific">Capnocytophaga stomatis</name>
    <dbReference type="NCBI Taxonomy" id="1848904"/>
    <lineage>
        <taxon>Bacteria</taxon>
        <taxon>Pseudomonadati</taxon>
        <taxon>Bacteroidota</taxon>
        <taxon>Flavobacteriia</taxon>
        <taxon>Flavobacteriales</taxon>
        <taxon>Flavobacteriaceae</taxon>
        <taxon>Capnocytophaga</taxon>
    </lineage>
</organism>
<reference evidence="8" key="3">
    <citation type="submission" date="2017-06" db="EMBL/GenBank/DDBJ databases">
        <title>Capnocytophaga spp. assemblies.</title>
        <authorList>
            <person name="Gulvik C.A."/>
        </authorList>
    </citation>
    <scope>NUCLEOTIDE SEQUENCE [LARGE SCALE GENOMIC DNA]</scope>
    <source>
        <strain evidence="8">H2177</strain>
    </source>
</reference>
<keyword evidence="9" id="KW-1185">Reference proteome</keyword>
<protein>
    <submittedName>
        <fullName evidence="7">DUF4870 domain-containing protein</fullName>
    </submittedName>
</protein>
<evidence type="ECO:0000313" key="8">
    <source>
        <dbReference type="Proteomes" id="UP000217348"/>
    </source>
</evidence>
<evidence type="ECO:0000256" key="4">
    <source>
        <dbReference type="ARBA" id="ARBA00023136"/>
    </source>
</evidence>
<dbReference type="KEGG" id="csto:CGC58_00620"/>